<dbReference type="PANTHER" id="PTHR47685:SF1">
    <property type="entry name" value="MAGNESIUM TRANSPORT PROTEIN CORA"/>
    <property type="match status" value="1"/>
</dbReference>
<proteinExistence type="inferred from homology"/>
<dbReference type="Gene3D" id="1.20.58.340">
    <property type="entry name" value="Magnesium transport protein CorA, transmembrane region"/>
    <property type="match status" value="1"/>
</dbReference>
<accession>A0ABW9Y4E2</accession>
<dbReference type="PANTHER" id="PTHR47685">
    <property type="entry name" value="MAGNESIUM TRANSPORT PROTEIN CORA"/>
    <property type="match status" value="1"/>
</dbReference>
<evidence type="ECO:0000256" key="2">
    <source>
        <dbReference type="ARBA" id="ARBA00009765"/>
    </source>
</evidence>
<evidence type="ECO:0000256" key="3">
    <source>
        <dbReference type="ARBA" id="ARBA00022692"/>
    </source>
</evidence>
<evidence type="ECO:0000256" key="4">
    <source>
        <dbReference type="ARBA" id="ARBA00022989"/>
    </source>
</evidence>
<dbReference type="RefSeq" id="WP_161766172.1">
    <property type="nucleotide sequence ID" value="NZ_JAAATW010000001.1"/>
</dbReference>
<organism evidence="7 8">
    <name type="scientific">Paragemmobacter ruber</name>
    <dbReference type="NCBI Taxonomy" id="1985673"/>
    <lineage>
        <taxon>Bacteria</taxon>
        <taxon>Pseudomonadati</taxon>
        <taxon>Pseudomonadota</taxon>
        <taxon>Alphaproteobacteria</taxon>
        <taxon>Rhodobacterales</taxon>
        <taxon>Paracoccaceae</taxon>
        <taxon>Paragemmobacter</taxon>
    </lineage>
</organism>
<feature type="transmembrane region" description="Helical" evidence="6">
    <location>
        <begin position="260"/>
        <end position="282"/>
    </location>
</feature>
<dbReference type="InterPro" id="IPR045861">
    <property type="entry name" value="CorA_cytoplasmic_dom"/>
</dbReference>
<dbReference type="SUPFAM" id="SSF143865">
    <property type="entry name" value="CorA soluble domain-like"/>
    <property type="match status" value="1"/>
</dbReference>
<dbReference type="Gene3D" id="3.30.460.20">
    <property type="entry name" value="CorA soluble domain-like"/>
    <property type="match status" value="1"/>
</dbReference>
<sequence length="320" mass="35322">MLTAYREVEGRLIRLAPEAPLSTAVWIDLLRPTDDEAAAVTALGLDVPTLDDMEEIEISNRLYREGGTDYLTVQLTGHSETHGPISGPVTFILSSSRLVTVRHHDSRPFETYPTRADKVGPGCTNANGIFLSLIEEIVGRLADLLESSGRSLDHVSRTVYVPGKRGQNQKRLEVALRQIGREAELLGNIRLALLTLNRALGFYTQTARERIGDEGLSASVANLMRDMDALEVHTDFLSQRVGLASDATLGMINLQQNSTVRIVSVVAVLFSPPTLIASIYGMNFDVMPELQQPWGYPAALLSMLAASLIAYLYFRWKNWL</sequence>
<reference evidence="8" key="1">
    <citation type="submission" date="2020-01" db="EMBL/GenBank/DDBJ databases">
        <title>Sphingomonas sp. strain CSW-10.</title>
        <authorList>
            <person name="Chen W.-M."/>
        </authorList>
    </citation>
    <scope>NUCLEOTIDE SEQUENCE [LARGE SCALE GENOMIC DNA]</scope>
    <source>
        <strain evidence="8">CCP-1</strain>
    </source>
</reference>
<evidence type="ECO:0000313" key="8">
    <source>
        <dbReference type="Proteomes" id="UP001517376"/>
    </source>
</evidence>
<comment type="caution">
    <text evidence="7">The sequence shown here is derived from an EMBL/GenBank/DDBJ whole genome shotgun (WGS) entry which is preliminary data.</text>
</comment>
<dbReference type="InterPro" id="IPR002523">
    <property type="entry name" value="MgTranspt_CorA/ZnTranspt_ZntB"/>
</dbReference>
<dbReference type="EMBL" id="JAAATW010000001">
    <property type="protein sequence ID" value="NBE07248.1"/>
    <property type="molecule type" value="Genomic_DNA"/>
</dbReference>
<dbReference type="CDD" id="cd12837">
    <property type="entry name" value="EcCorA-like_u1"/>
    <property type="match status" value="1"/>
</dbReference>
<evidence type="ECO:0000313" key="7">
    <source>
        <dbReference type="EMBL" id="NBE07248.1"/>
    </source>
</evidence>
<evidence type="ECO:0000256" key="6">
    <source>
        <dbReference type="SAM" id="Phobius"/>
    </source>
</evidence>
<name>A0ABW9Y4E2_9RHOB</name>
<dbReference type="InterPro" id="IPR050829">
    <property type="entry name" value="CorA_MIT"/>
</dbReference>
<dbReference type="SUPFAM" id="SSF144083">
    <property type="entry name" value="Magnesium transport protein CorA, transmembrane region"/>
    <property type="match status" value="1"/>
</dbReference>
<keyword evidence="3 6" id="KW-0812">Transmembrane</keyword>
<comment type="similarity">
    <text evidence="2">Belongs to the CorA metal ion transporter (MIT) (TC 1.A.35) family.</text>
</comment>
<evidence type="ECO:0000256" key="5">
    <source>
        <dbReference type="ARBA" id="ARBA00023136"/>
    </source>
</evidence>
<keyword evidence="8" id="KW-1185">Reference proteome</keyword>
<keyword evidence="4 6" id="KW-1133">Transmembrane helix</keyword>
<dbReference type="Pfam" id="PF01544">
    <property type="entry name" value="CorA"/>
    <property type="match status" value="1"/>
</dbReference>
<keyword evidence="5 6" id="KW-0472">Membrane</keyword>
<dbReference type="InterPro" id="IPR045863">
    <property type="entry name" value="CorA_TM1_TM2"/>
</dbReference>
<feature type="transmembrane region" description="Helical" evidence="6">
    <location>
        <begin position="294"/>
        <end position="314"/>
    </location>
</feature>
<dbReference type="Proteomes" id="UP001517376">
    <property type="component" value="Unassembled WGS sequence"/>
</dbReference>
<protein>
    <submittedName>
        <fullName evidence="7">Magnesium transporter</fullName>
    </submittedName>
</protein>
<evidence type="ECO:0000256" key="1">
    <source>
        <dbReference type="ARBA" id="ARBA00004141"/>
    </source>
</evidence>
<comment type="subcellular location">
    <subcellularLocation>
        <location evidence="1">Membrane</location>
        <topology evidence="1">Multi-pass membrane protein</topology>
    </subcellularLocation>
</comment>
<gene>
    <name evidence="7" type="ORF">GU920_06855</name>
</gene>